<dbReference type="RefSeq" id="WP_189652915.1">
    <property type="nucleotide sequence ID" value="NZ_BMRC01000033.1"/>
</dbReference>
<organism evidence="2 3">
    <name type="scientific">Nonomuraea spiralis</name>
    <dbReference type="NCBI Taxonomy" id="46182"/>
    <lineage>
        <taxon>Bacteria</taxon>
        <taxon>Bacillati</taxon>
        <taxon>Actinomycetota</taxon>
        <taxon>Actinomycetes</taxon>
        <taxon>Streptosporangiales</taxon>
        <taxon>Streptosporangiaceae</taxon>
        <taxon>Nonomuraea</taxon>
    </lineage>
</organism>
<evidence type="ECO:0000313" key="3">
    <source>
        <dbReference type="Proteomes" id="UP001589647"/>
    </source>
</evidence>
<evidence type="ECO:0008006" key="4">
    <source>
        <dbReference type="Google" id="ProtNLM"/>
    </source>
</evidence>
<comment type="caution">
    <text evidence="2">The sequence shown here is derived from an EMBL/GenBank/DDBJ whole genome shotgun (WGS) entry which is preliminary data.</text>
</comment>
<reference evidence="2 3" key="1">
    <citation type="submission" date="2024-09" db="EMBL/GenBank/DDBJ databases">
        <authorList>
            <person name="Sun Q."/>
            <person name="Mori K."/>
        </authorList>
    </citation>
    <scope>NUCLEOTIDE SEQUENCE [LARGE SCALE GENOMIC DNA]</scope>
    <source>
        <strain evidence="2 3">CCM 3426</strain>
    </source>
</reference>
<dbReference type="EMBL" id="JBHMEI010000035">
    <property type="protein sequence ID" value="MFB9206138.1"/>
    <property type="molecule type" value="Genomic_DNA"/>
</dbReference>
<gene>
    <name evidence="2" type="ORF">ACFFV7_33440</name>
</gene>
<feature type="transmembrane region" description="Helical" evidence="1">
    <location>
        <begin position="64"/>
        <end position="83"/>
    </location>
</feature>
<evidence type="ECO:0000313" key="2">
    <source>
        <dbReference type="EMBL" id="MFB9206138.1"/>
    </source>
</evidence>
<keyword evidence="1" id="KW-0472">Membrane</keyword>
<accession>A0ABV5INJ9</accession>
<name>A0ABV5INJ9_9ACTN</name>
<keyword evidence="1" id="KW-1133">Transmembrane helix</keyword>
<proteinExistence type="predicted"/>
<evidence type="ECO:0000256" key="1">
    <source>
        <dbReference type="SAM" id="Phobius"/>
    </source>
</evidence>
<keyword evidence="3" id="KW-1185">Reference proteome</keyword>
<sequence>MTTVAIIVPLVWLAWLAVVDWVPLFPLNDLHSGNAKGRLLAAAINYPFPLLIAGGVAVHRTWSLVAATVLCVLVVAGHVRSWWLPYFGPATPEQRELYLREYSRTWKVLPTAGRGVVIDVQHMVVGVLSLLMLAATIVVTLTA</sequence>
<feature type="transmembrane region" description="Helical" evidence="1">
    <location>
        <begin position="123"/>
        <end position="142"/>
    </location>
</feature>
<dbReference type="Proteomes" id="UP001589647">
    <property type="component" value="Unassembled WGS sequence"/>
</dbReference>
<feature type="transmembrane region" description="Helical" evidence="1">
    <location>
        <begin position="39"/>
        <end position="58"/>
    </location>
</feature>
<protein>
    <recommendedName>
        <fullName evidence="4">DUF1772 domain-containing protein</fullName>
    </recommendedName>
</protein>
<feature type="transmembrane region" description="Helical" evidence="1">
    <location>
        <begin position="6"/>
        <end position="27"/>
    </location>
</feature>
<keyword evidence="1" id="KW-0812">Transmembrane</keyword>